<dbReference type="EMBL" id="JAWDGP010001867">
    <property type="protein sequence ID" value="KAK3787339.1"/>
    <property type="molecule type" value="Genomic_DNA"/>
</dbReference>
<protein>
    <submittedName>
        <fullName evidence="2">Uncharacterized protein</fullName>
    </submittedName>
</protein>
<accession>A0AAE1AG63</accession>
<comment type="caution">
    <text evidence="2">The sequence shown here is derived from an EMBL/GenBank/DDBJ whole genome shotgun (WGS) entry which is preliminary data.</text>
</comment>
<gene>
    <name evidence="2" type="ORF">RRG08_025291</name>
</gene>
<dbReference type="Proteomes" id="UP001283361">
    <property type="component" value="Unassembled WGS sequence"/>
</dbReference>
<reference evidence="2" key="1">
    <citation type="journal article" date="2023" name="G3 (Bethesda)">
        <title>A reference genome for the long-term kleptoplast-retaining sea slug Elysia crispata morphotype clarki.</title>
        <authorList>
            <person name="Eastman K.E."/>
            <person name="Pendleton A.L."/>
            <person name="Shaikh M.A."/>
            <person name="Suttiyut T."/>
            <person name="Ogas R."/>
            <person name="Tomko P."/>
            <person name="Gavelis G."/>
            <person name="Widhalm J.R."/>
            <person name="Wisecaver J.H."/>
        </authorList>
    </citation>
    <scope>NUCLEOTIDE SEQUENCE</scope>
    <source>
        <strain evidence="2">ECLA1</strain>
    </source>
</reference>
<evidence type="ECO:0000313" key="2">
    <source>
        <dbReference type="EMBL" id="KAK3787339.1"/>
    </source>
</evidence>
<proteinExistence type="predicted"/>
<evidence type="ECO:0000313" key="3">
    <source>
        <dbReference type="Proteomes" id="UP001283361"/>
    </source>
</evidence>
<keyword evidence="3" id="KW-1185">Reference proteome</keyword>
<dbReference type="AlphaFoldDB" id="A0AAE1AG63"/>
<organism evidence="2 3">
    <name type="scientific">Elysia crispata</name>
    <name type="common">lettuce slug</name>
    <dbReference type="NCBI Taxonomy" id="231223"/>
    <lineage>
        <taxon>Eukaryota</taxon>
        <taxon>Metazoa</taxon>
        <taxon>Spiralia</taxon>
        <taxon>Lophotrochozoa</taxon>
        <taxon>Mollusca</taxon>
        <taxon>Gastropoda</taxon>
        <taxon>Heterobranchia</taxon>
        <taxon>Euthyneura</taxon>
        <taxon>Panpulmonata</taxon>
        <taxon>Sacoglossa</taxon>
        <taxon>Placobranchoidea</taxon>
        <taxon>Plakobranchidae</taxon>
        <taxon>Elysia</taxon>
    </lineage>
</organism>
<name>A0AAE1AG63_9GAST</name>
<evidence type="ECO:0000256" key="1">
    <source>
        <dbReference type="SAM" id="MobiDB-lite"/>
    </source>
</evidence>
<sequence>MRHERSCRHAGPDIPDSDEQFGPDCTPRGRHDRTQVHLRGSREAMMHKVAKINVSRISCVWFRIALLNKNRAFHIIRYDKSLTNSVLRFCFRDAMGGSLYYKPRKPGIPHIVSADAKFSAGKTLHQVHQPRPYSQRNSVI</sequence>
<feature type="region of interest" description="Disordered" evidence="1">
    <location>
        <begin position="1"/>
        <end position="29"/>
    </location>
</feature>